<sequence>MFNTLNNGIVDGSAQAILITSEVTNQSLANGTLFSPTPNLSWEKSRSIQGIHYILLSLNDLSVEGHILAMKNYKCREDIDVPHKAAWPCNCLRKSYKANPSPVPLQ</sequence>
<organism evidence="1">
    <name type="scientific">Opuntia streptacantha</name>
    <name type="common">Prickly pear cactus</name>
    <name type="synonym">Opuntia cardona</name>
    <dbReference type="NCBI Taxonomy" id="393608"/>
    <lineage>
        <taxon>Eukaryota</taxon>
        <taxon>Viridiplantae</taxon>
        <taxon>Streptophyta</taxon>
        <taxon>Embryophyta</taxon>
        <taxon>Tracheophyta</taxon>
        <taxon>Spermatophyta</taxon>
        <taxon>Magnoliopsida</taxon>
        <taxon>eudicotyledons</taxon>
        <taxon>Gunneridae</taxon>
        <taxon>Pentapetalae</taxon>
        <taxon>Caryophyllales</taxon>
        <taxon>Cactineae</taxon>
        <taxon>Cactaceae</taxon>
        <taxon>Opuntioideae</taxon>
        <taxon>Opuntia</taxon>
    </lineage>
</organism>
<accession>A0A7C9EM92</accession>
<dbReference type="EMBL" id="GISG01227929">
    <property type="protein sequence ID" value="MBA4665648.1"/>
    <property type="molecule type" value="Transcribed_RNA"/>
</dbReference>
<reference evidence="1" key="2">
    <citation type="submission" date="2020-07" db="EMBL/GenBank/DDBJ databases">
        <authorList>
            <person name="Vera ALvarez R."/>
            <person name="Arias-Moreno D.M."/>
            <person name="Jimenez-Jacinto V."/>
            <person name="Jimenez-Bremont J.F."/>
            <person name="Swaminathan K."/>
            <person name="Moose S.P."/>
            <person name="Guerrero-Gonzalez M.L."/>
            <person name="Marino-Ramirez L."/>
            <person name="Landsman D."/>
            <person name="Rodriguez-Kessler M."/>
            <person name="Delgado-Sanchez P."/>
        </authorList>
    </citation>
    <scope>NUCLEOTIDE SEQUENCE</scope>
    <source>
        <tissue evidence="1">Cladode</tissue>
    </source>
</reference>
<dbReference type="AlphaFoldDB" id="A0A7C9EM92"/>
<reference evidence="1" key="1">
    <citation type="journal article" date="2013" name="J. Plant Res.">
        <title>Effect of fungi and light on seed germination of three Opuntia species from semiarid lands of central Mexico.</title>
        <authorList>
            <person name="Delgado-Sanchez P."/>
            <person name="Jimenez-Bremont J.F."/>
            <person name="Guerrero-Gonzalez Mde L."/>
            <person name="Flores J."/>
        </authorList>
    </citation>
    <scope>NUCLEOTIDE SEQUENCE</scope>
    <source>
        <tissue evidence="1">Cladode</tissue>
    </source>
</reference>
<proteinExistence type="predicted"/>
<name>A0A7C9EM92_OPUST</name>
<protein>
    <submittedName>
        <fullName evidence="1">Uncharacterized protein</fullName>
    </submittedName>
</protein>
<evidence type="ECO:0000313" key="1">
    <source>
        <dbReference type="EMBL" id="MBA4665648.1"/>
    </source>
</evidence>